<dbReference type="SFLD" id="SFLDG01020">
    <property type="entry name" value="Terpene_Cyclase_Like_2"/>
    <property type="match status" value="1"/>
</dbReference>
<evidence type="ECO:0000256" key="5">
    <source>
        <dbReference type="ARBA" id="ARBA00023239"/>
    </source>
</evidence>
<organism evidence="7 8">
    <name type="scientific">Mycena venus</name>
    <dbReference type="NCBI Taxonomy" id="2733690"/>
    <lineage>
        <taxon>Eukaryota</taxon>
        <taxon>Fungi</taxon>
        <taxon>Dikarya</taxon>
        <taxon>Basidiomycota</taxon>
        <taxon>Agaricomycotina</taxon>
        <taxon>Agaricomycetes</taxon>
        <taxon>Agaricomycetidae</taxon>
        <taxon>Agaricales</taxon>
        <taxon>Marasmiineae</taxon>
        <taxon>Mycenaceae</taxon>
        <taxon>Mycena</taxon>
    </lineage>
</organism>
<comment type="caution">
    <text evidence="7">The sequence shown here is derived from an EMBL/GenBank/DDBJ whole genome shotgun (WGS) entry which is preliminary data.</text>
</comment>
<dbReference type="Pfam" id="PF19086">
    <property type="entry name" value="Terpene_syn_C_2"/>
    <property type="match status" value="1"/>
</dbReference>
<evidence type="ECO:0000256" key="4">
    <source>
        <dbReference type="ARBA" id="ARBA00022842"/>
    </source>
</evidence>
<evidence type="ECO:0000313" key="8">
    <source>
        <dbReference type="Proteomes" id="UP000620124"/>
    </source>
</evidence>
<evidence type="ECO:0000256" key="2">
    <source>
        <dbReference type="ARBA" id="ARBA00006333"/>
    </source>
</evidence>
<keyword evidence="8" id="KW-1185">Reference proteome</keyword>
<dbReference type="PANTHER" id="PTHR35201:SF4">
    <property type="entry name" value="BETA-PINACENE SYNTHASE-RELATED"/>
    <property type="match status" value="1"/>
</dbReference>
<comment type="similarity">
    <text evidence="2 6">Belongs to the terpene synthase family.</text>
</comment>
<dbReference type="GO" id="GO:0008299">
    <property type="term" value="P:isoprenoid biosynthetic process"/>
    <property type="evidence" value="ECO:0007669"/>
    <property type="project" value="UniProtKB-ARBA"/>
</dbReference>
<keyword evidence="3 6" id="KW-0479">Metal-binding</keyword>
<evidence type="ECO:0000256" key="1">
    <source>
        <dbReference type="ARBA" id="ARBA00001946"/>
    </source>
</evidence>
<evidence type="ECO:0000256" key="6">
    <source>
        <dbReference type="RuleBase" id="RU366034"/>
    </source>
</evidence>
<evidence type="ECO:0000313" key="7">
    <source>
        <dbReference type="EMBL" id="KAF7330915.1"/>
    </source>
</evidence>
<keyword evidence="5 6" id="KW-0456">Lyase</keyword>
<dbReference type="Gene3D" id="1.10.600.10">
    <property type="entry name" value="Farnesyl Diphosphate Synthase"/>
    <property type="match status" value="1"/>
</dbReference>
<dbReference type="EC" id="4.2.3.-" evidence="6"/>
<proteinExistence type="inferred from homology"/>
<reference evidence="7" key="1">
    <citation type="submission" date="2020-05" db="EMBL/GenBank/DDBJ databases">
        <title>Mycena genomes resolve the evolution of fungal bioluminescence.</title>
        <authorList>
            <person name="Tsai I.J."/>
        </authorList>
    </citation>
    <scope>NUCLEOTIDE SEQUENCE</scope>
    <source>
        <strain evidence="7">CCC161011</strain>
    </source>
</reference>
<dbReference type="EMBL" id="JACAZI010000032">
    <property type="protein sequence ID" value="KAF7330915.1"/>
    <property type="molecule type" value="Genomic_DNA"/>
</dbReference>
<protein>
    <recommendedName>
        <fullName evidence="6">Terpene synthase</fullName>
        <ecNumber evidence="6">4.2.3.-</ecNumber>
    </recommendedName>
</protein>
<dbReference type="AlphaFoldDB" id="A0A8H6WYB1"/>
<gene>
    <name evidence="7" type="ORF">MVEN_02431200</name>
</gene>
<dbReference type="GO" id="GO:0010333">
    <property type="term" value="F:terpene synthase activity"/>
    <property type="evidence" value="ECO:0007669"/>
    <property type="project" value="InterPro"/>
</dbReference>
<dbReference type="OrthoDB" id="6486656at2759"/>
<evidence type="ECO:0000256" key="3">
    <source>
        <dbReference type="ARBA" id="ARBA00022723"/>
    </source>
</evidence>
<dbReference type="PANTHER" id="PTHR35201">
    <property type="entry name" value="TERPENE SYNTHASE"/>
    <property type="match status" value="1"/>
</dbReference>
<dbReference type="SFLD" id="SFLDS00005">
    <property type="entry name" value="Isoprenoid_Synthase_Type_I"/>
    <property type="match status" value="1"/>
</dbReference>
<comment type="cofactor">
    <cofactor evidence="1 6">
        <name>Mg(2+)</name>
        <dbReference type="ChEBI" id="CHEBI:18420"/>
    </cofactor>
</comment>
<dbReference type="GO" id="GO:0046872">
    <property type="term" value="F:metal ion binding"/>
    <property type="evidence" value="ECO:0007669"/>
    <property type="project" value="UniProtKB-KW"/>
</dbReference>
<dbReference type="Proteomes" id="UP000620124">
    <property type="component" value="Unassembled WGS sequence"/>
</dbReference>
<dbReference type="SUPFAM" id="SSF48576">
    <property type="entry name" value="Terpenoid synthases"/>
    <property type="match status" value="1"/>
</dbReference>
<keyword evidence="4 6" id="KW-0460">Magnesium</keyword>
<sequence length="320" mass="35792">MPTKIKLPDILANWPWSRAINPNYANCRIESRAWSGKFRVFSPKAQHAFDLCNPSLLASLAYPAVDHARCRVICDLLYVFGVFDDCSDAMDANAVQEWADIIMDALRNPCSPRPIEEPVIGEIIRSFWSNATMVVSATVQNRFIAEFGLYTQAVDLLLTLASGNVEGYMDLRRNNLGAKPAFELLAMDLDIPQVVYDNNALATLRQCAVDMICLANDLYSFNVEQAKGDDHNIITLMIIQEGMTVQGAVDRVSTIHDRLAAQFLAVFHSLPSFGSPAVDNMVRRYVDGLGNWVRANECWSFESWRYFADDGPRVQKGARG</sequence>
<accession>A0A8H6WYB1</accession>
<dbReference type="InterPro" id="IPR008949">
    <property type="entry name" value="Isoprenoid_synthase_dom_sf"/>
</dbReference>
<name>A0A8H6WYB1_9AGAR</name>
<dbReference type="InterPro" id="IPR034686">
    <property type="entry name" value="Terpene_cyclase-like_2"/>
</dbReference>